<organism evidence="2 3">
    <name type="scientific">Trichogramma brassicae</name>
    <dbReference type="NCBI Taxonomy" id="86971"/>
    <lineage>
        <taxon>Eukaryota</taxon>
        <taxon>Metazoa</taxon>
        <taxon>Ecdysozoa</taxon>
        <taxon>Arthropoda</taxon>
        <taxon>Hexapoda</taxon>
        <taxon>Insecta</taxon>
        <taxon>Pterygota</taxon>
        <taxon>Neoptera</taxon>
        <taxon>Endopterygota</taxon>
        <taxon>Hymenoptera</taxon>
        <taxon>Apocrita</taxon>
        <taxon>Proctotrupomorpha</taxon>
        <taxon>Chalcidoidea</taxon>
        <taxon>Trichogrammatidae</taxon>
        <taxon>Trichogramma</taxon>
    </lineage>
</organism>
<dbReference type="Proteomes" id="UP000479190">
    <property type="component" value="Unassembled WGS sequence"/>
</dbReference>
<dbReference type="EMBL" id="CADCXV010000225">
    <property type="protein sequence ID" value="CAB0028980.1"/>
    <property type="molecule type" value="Genomic_DNA"/>
</dbReference>
<dbReference type="AlphaFoldDB" id="A0A6H5HZD5"/>
<evidence type="ECO:0000313" key="3">
    <source>
        <dbReference type="Proteomes" id="UP000479190"/>
    </source>
</evidence>
<keyword evidence="3" id="KW-1185">Reference proteome</keyword>
<evidence type="ECO:0000313" key="2">
    <source>
        <dbReference type="EMBL" id="CAB0028980.1"/>
    </source>
</evidence>
<protein>
    <submittedName>
        <fullName evidence="2">Uncharacterized protein</fullName>
    </submittedName>
</protein>
<evidence type="ECO:0000256" key="1">
    <source>
        <dbReference type="SAM" id="MobiDB-lite"/>
    </source>
</evidence>
<gene>
    <name evidence="2" type="ORF">TBRA_LOCUS1087</name>
</gene>
<sequence>MDAGMKKINSSARNEQSRVSSGLRVGSGVAALVCGCLWCCCWWCSGMHIGESCECATKTTTKTTTTVQQQQQRCCTERRPGERAGGSKASCRARCTKLERGKSCDIGGPPPPLAPPAGGFAPCTPTRAAALDPPPRHHTRHDKTDDILIYTLFQRNAQRPHRDHRRHRRHPQKRLFERVRHHAASAAATAERMLFSFVWFTCAAPRAD</sequence>
<accession>A0A6H5HZD5</accession>
<feature type="region of interest" description="Disordered" evidence="1">
    <location>
        <begin position="1"/>
        <end position="20"/>
    </location>
</feature>
<reference evidence="2 3" key="1">
    <citation type="submission" date="2020-02" db="EMBL/GenBank/DDBJ databases">
        <authorList>
            <person name="Ferguson B K."/>
        </authorList>
    </citation>
    <scope>NUCLEOTIDE SEQUENCE [LARGE SCALE GENOMIC DNA]</scope>
</reference>
<name>A0A6H5HZD5_9HYME</name>
<proteinExistence type="predicted"/>